<sequence>MDDFIEKRVPLLDAGDIMEEILSIRIPQEDVETAKAEGFLFAQSGVSGGEEEAGREQRSMAAHQDDLSRHGCKRRNWRTLLRLGGGGRSWTLCEDPIEYGDMQLICEAYHLLKDVLGMGHEEMTQAFEEWNKTELDSFLIELTANILKFQDTDGKNQGQCRAEGHREVDGHLSPRVWHSSHPHGRSRVCPVPIISEG</sequence>
<keyword evidence="5" id="KW-0311">Gluconate utilization</keyword>
<proteinExistence type="inferred from homology"/>
<evidence type="ECO:0000256" key="2">
    <source>
        <dbReference type="ARBA" id="ARBA00008419"/>
    </source>
</evidence>
<comment type="similarity">
    <text evidence="2">Belongs to the 6-phosphogluconate dehydrogenase family.</text>
</comment>
<dbReference type="InterPro" id="IPR013328">
    <property type="entry name" value="6PGD_dom2"/>
</dbReference>
<dbReference type="SUPFAM" id="SSF48179">
    <property type="entry name" value="6-phosphogluconate dehydrogenase C-terminal domain-like"/>
    <property type="match status" value="1"/>
</dbReference>
<evidence type="ECO:0000313" key="10">
    <source>
        <dbReference type="Proteomes" id="UP001166674"/>
    </source>
</evidence>
<dbReference type="GO" id="GO:0004616">
    <property type="term" value="F:phosphogluconate dehydrogenase (decarboxylating) activity"/>
    <property type="evidence" value="ECO:0007669"/>
    <property type="project" value="UniProtKB-EC"/>
</dbReference>
<feature type="compositionally biased region" description="Basic and acidic residues" evidence="7">
    <location>
        <begin position="52"/>
        <end position="65"/>
    </location>
</feature>
<dbReference type="InterPro" id="IPR006114">
    <property type="entry name" value="6PGDH_C"/>
</dbReference>
<dbReference type="EC" id="1.1.1.44" evidence="3"/>
<evidence type="ECO:0000256" key="5">
    <source>
        <dbReference type="ARBA" id="ARBA00023064"/>
    </source>
</evidence>
<dbReference type="InterPro" id="IPR008927">
    <property type="entry name" value="6-PGluconate_DH-like_C_sf"/>
</dbReference>
<feature type="domain" description="6-phosphogluconate dehydrogenase C-terminal" evidence="8">
    <location>
        <begin position="97"/>
        <end position="196"/>
    </location>
</feature>
<evidence type="ECO:0000259" key="8">
    <source>
        <dbReference type="SMART" id="SM01350"/>
    </source>
</evidence>
<comment type="caution">
    <text evidence="9">The sequence shown here is derived from an EMBL/GenBank/DDBJ whole genome shotgun (WGS) entry which is preliminary data.</text>
</comment>
<dbReference type="Gene3D" id="1.10.1040.10">
    <property type="entry name" value="N-(1-d-carboxylethyl)-l-norvaline Dehydrogenase, domain 2"/>
    <property type="match status" value="1"/>
</dbReference>
<dbReference type="Pfam" id="PF00393">
    <property type="entry name" value="6PGD"/>
    <property type="match status" value="1"/>
</dbReference>
<evidence type="ECO:0000313" key="9">
    <source>
        <dbReference type="EMBL" id="MBZ3876300.1"/>
    </source>
</evidence>
<evidence type="ECO:0000256" key="3">
    <source>
        <dbReference type="ARBA" id="ARBA00013011"/>
    </source>
</evidence>
<evidence type="ECO:0000256" key="1">
    <source>
        <dbReference type="ARBA" id="ARBA00004874"/>
    </source>
</evidence>
<dbReference type="PANTHER" id="PTHR11811">
    <property type="entry name" value="6-PHOSPHOGLUCONATE DEHYDROGENASE"/>
    <property type="match status" value="1"/>
</dbReference>
<reference evidence="9" key="1">
    <citation type="submission" date="2020-03" db="EMBL/GenBank/DDBJ databases">
        <title>Studies in the Genomics of Life Span.</title>
        <authorList>
            <person name="Glass D."/>
        </authorList>
    </citation>
    <scope>NUCLEOTIDE SEQUENCE</scope>
    <source>
        <strain evidence="9">SUZIE</strain>
        <tissue evidence="9">Muscle</tissue>
    </source>
</reference>
<evidence type="ECO:0000256" key="4">
    <source>
        <dbReference type="ARBA" id="ARBA00023002"/>
    </source>
</evidence>
<comment type="pathway">
    <text evidence="1">Carbohydrate degradation; pentose phosphate pathway; D-ribulose 5-phosphate from D-glucose 6-phosphate (oxidative stage): step 3/3.</text>
</comment>
<evidence type="ECO:0000256" key="7">
    <source>
        <dbReference type="SAM" id="MobiDB-lite"/>
    </source>
</evidence>
<evidence type="ECO:0000256" key="6">
    <source>
        <dbReference type="ARBA" id="ARBA00023126"/>
    </source>
</evidence>
<dbReference type="EMBL" id="JAATJV010272600">
    <property type="protein sequence ID" value="MBZ3876300.1"/>
    <property type="molecule type" value="Genomic_DNA"/>
</dbReference>
<dbReference type="InterPro" id="IPR006183">
    <property type="entry name" value="Pgluconate_DH"/>
</dbReference>
<dbReference type="SMART" id="SM01350">
    <property type="entry name" value="6PGD"/>
    <property type="match status" value="1"/>
</dbReference>
<name>A0AA41SX51_SCICA</name>
<protein>
    <recommendedName>
        <fullName evidence="3">phosphogluconate dehydrogenase (NADP(+)-dependent, decarboxylating)</fullName>
        <ecNumber evidence="3">1.1.1.44</ecNumber>
    </recommendedName>
</protein>
<accession>A0AA41SX51</accession>
<dbReference type="Proteomes" id="UP001166674">
    <property type="component" value="Unassembled WGS sequence"/>
</dbReference>
<feature type="region of interest" description="Disordered" evidence="7">
    <location>
        <begin position="46"/>
        <end position="65"/>
    </location>
</feature>
<keyword evidence="10" id="KW-1185">Reference proteome</keyword>
<keyword evidence="4" id="KW-0560">Oxidoreductase</keyword>
<gene>
    <name evidence="9" type="ORF">SUZIE_137240</name>
</gene>
<organism evidence="9 10">
    <name type="scientific">Sciurus carolinensis</name>
    <name type="common">Eastern gray squirrel</name>
    <dbReference type="NCBI Taxonomy" id="30640"/>
    <lineage>
        <taxon>Eukaryota</taxon>
        <taxon>Metazoa</taxon>
        <taxon>Chordata</taxon>
        <taxon>Craniata</taxon>
        <taxon>Vertebrata</taxon>
        <taxon>Euteleostomi</taxon>
        <taxon>Mammalia</taxon>
        <taxon>Eutheria</taxon>
        <taxon>Euarchontoglires</taxon>
        <taxon>Glires</taxon>
        <taxon>Rodentia</taxon>
        <taxon>Sciuromorpha</taxon>
        <taxon>Sciuridae</taxon>
        <taxon>Sciurinae</taxon>
        <taxon>Sciurini</taxon>
        <taxon>Sciurus</taxon>
    </lineage>
</organism>
<dbReference type="GO" id="GO:0019521">
    <property type="term" value="P:D-gluconate metabolic process"/>
    <property type="evidence" value="ECO:0007669"/>
    <property type="project" value="UniProtKB-KW"/>
</dbReference>
<dbReference type="GO" id="GO:0006098">
    <property type="term" value="P:pentose-phosphate shunt"/>
    <property type="evidence" value="ECO:0007669"/>
    <property type="project" value="UniProtKB-KW"/>
</dbReference>
<keyword evidence="6" id="KW-0570">Pentose shunt</keyword>
<dbReference type="AlphaFoldDB" id="A0AA41SX51"/>